<feature type="domain" description="HSF-type DNA-binding" evidence="6">
    <location>
        <begin position="85"/>
        <end position="182"/>
    </location>
</feature>
<dbReference type="GO" id="GO:0003700">
    <property type="term" value="F:DNA-binding transcription factor activity"/>
    <property type="evidence" value="ECO:0007669"/>
    <property type="project" value="InterPro"/>
</dbReference>
<keyword evidence="3" id="KW-0539">Nucleus</keyword>
<evidence type="ECO:0000256" key="1">
    <source>
        <dbReference type="ARBA" id="ARBA00004123"/>
    </source>
</evidence>
<dbReference type="AlphaFoldDB" id="A0A9N8EY25"/>
<proteinExistence type="inferred from homology"/>
<comment type="similarity">
    <text evidence="4">Belongs to the HSF family.</text>
</comment>
<dbReference type="Pfam" id="PF00447">
    <property type="entry name" value="HSF_DNA-bind"/>
    <property type="match status" value="1"/>
</dbReference>
<dbReference type="PRINTS" id="PR00056">
    <property type="entry name" value="HSFDOMAIN"/>
</dbReference>
<evidence type="ECO:0000256" key="3">
    <source>
        <dbReference type="ARBA" id="ARBA00023242"/>
    </source>
</evidence>
<sequence>MCRSTQLNYKVQAPFDATAIGLQNSQAVSNLTSSLSSALENVKSHNGGSNSSRKQRHHHIIVEHDYHDHANELELIDERPARGGVTTPFPIRLHKMLDQMQEDGHADVISWQPHGRAFVVHKPKEFKELLPTYFKLSKMSSFQRQLNLYGFQRLTRGRDKNGYYHEYFLRGKPALSHKIQRTKVKGTGVRARSNPATEPHLWEMSWVGMESSSAAQHQYGNCDNGSVSSHEEHFESPKQSPMPPLKQESNYAVNNASAFSLPPLSGSYSMASAAVESSTPFMVPSWTQQQPLVQQQPSQHALYAARLRNEQDVVMSFGGKQFHYLDPKEMTKEAEMRKKQVAACKQVDTPPKRDDLQAFMSNLELDSLYAEIDDDHMENDDAFMDMLERVIE</sequence>
<keyword evidence="8" id="KW-1185">Reference proteome</keyword>
<dbReference type="InterPro" id="IPR000232">
    <property type="entry name" value="HSF_DNA-bd"/>
</dbReference>
<dbReference type="PANTHER" id="PTHR10015">
    <property type="entry name" value="HEAT SHOCK TRANSCRIPTION FACTOR"/>
    <property type="match status" value="1"/>
</dbReference>
<dbReference type="SUPFAM" id="SSF46785">
    <property type="entry name" value="Winged helix' DNA-binding domain"/>
    <property type="match status" value="1"/>
</dbReference>
<comment type="subcellular location">
    <subcellularLocation>
        <location evidence="1">Nucleus</location>
    </subcellularLocation>
</comment>
<dbReference type="SMART" id="SM00415">
    <property type="entry name" value="HSF"/>
    <property type="match status" value="1"/>
</dbReference>
<dbReference type="InterPro" id="IPR036388">
    <property type="entry name" value="WH-like_DNA-bd_sf"/>
</dbReference>
<dbReference type="FunFam" id="1.10.10.10:FF:000479">
    <property type="entry name" value="Predicted protein"/>
    <property type="match status" value="1"/>
</dbReference>
<feature type="region of interest" description="Disordered" evidence="5">
    <location>
        <begin position="217"/>
        <end position="248"/>
    </location>
</feature>
<evidence type="ECO:0000256" key="2">
    <source>
        <dbReference type="ARBA" id="ARBA00023125"/>
    </source>
</evidence>
<dbReference type="GO" id="GO:0005634">
    <property type="term" value="C:nucleus"/>
    <property type="evidence" value="ECO:0007669"/>
    <property type="project" value="UniProtKB-SubCell"/>
</dbReference>
<feature type="compositionally biased region" description="Polar residues" evidence="5">
    <location>
        <begin position="217"/>
        <end position="228"/>
    </location>
</feature>
<evidence type="ECO:0000313" key="8">
    <source>
        <dbReference type="Proteomes" id="UP001153069"/>
    </source>
</evidence>
<dbReference type="EMBL" id="CAICTM010001898">
    <property type="protein sequence ID" value="CAB9526850.1"/>
    <property type="molecule type" value="Genomic_DNA"/>
</dbReference>
<dbReference type="Proteomes" id="UP001153069">
    <property type="component" value="Unassembled WGS sequence"/>
</dbReference>
<evidence type="ECO:0000256" key="4">
    <source>
        <dbReference type="RuleBase" id="RU004020"/>
    </source>
</evidence>
<dbReference type="GO" id="GO:0043565">
    <property type="term" value="F:sequence-specific DNA binding"/>
    <property type="evidence" value="ECO:0007669"/>
    <property type="project" value="InterPro"/>
</dbReference>
<name>A0A9N8EY25_9STRA</name>
<organism evidence="7 8">
    <name type="scientific">Seminavis robusta</name>
    <dbReference type="NCBI Taxonomy" id="568900"/>
    <lineage>
        <taxon>Eukaryota</taxon>
        <taxon>Sar</taxon>
        <taxon>Stramenopiles</taxon>
        <taxon>Ochrophyta</taxon>
        <taxon>Bacillariophyta</taxon>
        <taxon>Bacillariophyceae</taxon>
        <taxon>Bacillariophycidae</taxon>
        <taxon>Naviculales</taxon>
        <taxon>Naviculaceae</taxon>
        <taxon>Seminavis</taxon>
    </lineage>
</organism>
<evidence type="ECO:0000259" key="6">
    <source>
        <dbReference type="SMART" id="SM00415"/>
    </source>
</evidence>
<reference evidence="7" key="1">
    <citation type="submission" date="2020-06" db="EMBL/GenBank/DDBJ databases">
        <authorList>
            <consortium name="Plant Systems Biology data submission"/>
        </authorList>
    </citation>
    <scope>NUCLEOTIDE SEQUENCE</scope>
    <source>
        <strain evidence="7">D6</strain>
    </source>
</reference>
<protein>
    <submittedName>
        <fullName evidence="7">Heat stress transcription factor</fullName>
    </submittedName>
</protein>
<keyword evidence="2" id="KW-0238">DNA-binding</keyword>
<dbReference type="OrthoDB" id="46693at2759"/>
<evidence type="ECO:0000313" key="7">
    <source>
        <dbReference type="EMBL" id="CAB9526850.1"/>
    </source>
</evidence>
<gene>
    <name evidence="7" type="ORF">SEMRO_1900_G304260.1</name>
</gene>
<accession>A0A9N8EY25</accession>
<dbReference type="InterPro" id="IPR036390">
    <property type="entry name" value="WH_DNA-bd_sf"/>
</dbReference>
<evidence type="ECO:0000256" key="5">
    <source>
        <dbReference type="SAM" id="MobiDB-lite"/>
    </source>
</evidence>
<dbReference type="Gene3D" id="1.10.10.10">
    <property type="entry name" value="Winged helix-like DNA-binding domain superfamily/Winged helix DNA-binding domain"/>
    <property type="match status" value="1"/>
</dbReference>
<dbReference type="PANTHER" id="PTHR10015:SF206">
    <property type="entry name" value="HSF-TYPE DNA-BINDING DOMAIN-CONTAINING PROTEIN"/>
    <property type="match status" value="1"/>
</dbReference>
<comment type="caution">
    <text evidence="7">The sequence shown here is derived from an EMBL/GenBank/DDBJ whole genome shotgun (WGS) entry which is preliminary data.</text>
</comment>